<reference evidence="8" key="1">
    <citation type="journal article" date="2019" name="Int. J. Syst. Evol. Microbiol.">
        <title>The Global Catalogue of Microorganisms (GCM) 10K type strain sequencing project: providing services to taxonomists for standard genome sequencing and annotation.</title>
        <authorList>
            <consortium name="The Broad Institute Genomics Platform"/>
            <consortium name="The Broad Institute Genome Sequencing Center for Infectious Disease"/>
            <person name="Wu L."/>
            <person name="Ma J."/>
        </authorList>
    </citation>
    <scope>NUCLEOTIDE SEQUENCE [LARGE SCALE GENOMIC DNA]</scope>
    <source>
        <strain evidence="8">KCTC 19812</strain>
    </source>
</reference>
<dbReference type="Proteomes" id="UP001597414">
    <property type="component" value="Unassembled WGS sequence"/>
</dbReference>
<evidence type="ECO:0000256" key="3">
    <source>
        <dbReference type="ARBA" id="ARBA00022989"/>
    </source>
</evidence>
<dbReference type="InterPro" id="IPR035952">
    <property type="entry name" value="Rhomboid-like_sf"/>
</dbReference>
<keyword evidence="8" id="KW-1185">Reference proteome</keyword>
<gene>
    <name evidence="7" type="ORF">ACFSKV_18835</name>
</gene>
<feature type="transmembrane region" description="Helical" evidence="5">
    <location>
        <begin position="141"/>
        <end position="163"/>
    </location>
</feature>
<dbReference type="RefSeq" id="WP_380806387.1">
    <property type="nucleotide sequence ID" value="NZ_JBHUIV010000025.1"/>
</dbReference>
<dbReference type="EC" id="3.4.21.-" evidence="7"/>
<evidence type="ECO:0000259" key="6">
    <source>
        <dbReference type="Pfam" id="PF01694"/>
    </source>
</evidence>
<dbReference type="PANTHER" id="PTHR43066:SF5">
    <property type="entry name" value="RHOMBOID-LIKE PROTEIN 11, CHLOROPLASTIC-RELATED"/>
    <property type="match status" value="1"/>
</dbReference>
<proteinExistence type="predicted"/>
<sequence>MELSATIILIGITVLTSYQAWKKPDLLERWMFTPYLIHTKNQWDRFVLSGFVHKDNIHLLFNMFTFYFFGRVIEMFLMYRLGTGLGMATYVLFYIGAIVIADIPTYFKHKDDYRYRALGASGGVAAAVFGSIVIMPLSDICLFGIICLPGFVLGLLFLIYTYVQSKKGNDGINHGAHLYGAIFGIVFILIISPQSGMNFIEQIKSFRPF</sequence>
<evidence type="ECO:0000256" key="4">
    <source>
        <dbReference type="ARBA" id="ARBA00023136"/>
    </source>
</evidence>
<feature type="transmembrane region" description="Helical" evidence="5">
    <location>
        <begin position="178"/>
        <end position="200"/>
    </location>
</feature>
<feature type="transmembrane region" description="Helical" evidence="5">
    <location>
        <begin position="113"/>
        <end position="134"/>
    </location>
</feature>
<keyword evidence="7" id="KW-0645">Protease</keyword>
<dbReference type="EMBL" id="JBHUIV010000025">
    <property type="protein sequence ID" value="MFD2203644.1"/>
    <property type="molecule type" value="Genomic_DNA"/>
</dbReference>
<evidence type="ECO:0000313" key="7">
    <source>
        <dbReference type="EMBL" id="MFD2203644.1"/>
    </source>
</evidence>
<comment type="subcellular location">
    <subcellularLocation>
        <location evidence="1">Membrane</location>
        <topology evidence="1">Multi-pass membrane protein</topology>
    </subcellularLocation>
</comment>
<comment type="caution">
    <text evidence="7">The sequence shown here is derived from an EMBL/GenBank/DDBJ whole genome shotgun (WGS) entry which is preliminary data.</text>
</comment>
<name>A0ABW5BDL8_9BACT</name>
<evidence type="ECO:0000256" key="2">
    <source>
        <dbReference type="ARBA" id="ARBA00022692"/>
    </source>
</evidence>
<evidence type="ECO:0000256" key="1">
    <source>
        <dbReference type="ARBA" id="ARBA00004141"/>
    </source>
</evidence>
<dbReference type="GO" id="GO:0006508">
    <property type="term" value="P:proteolysis"/>
    <property type="evidence" value="ECO:0007669"/>
    <property type="project" value="UniProtKB-KW"/>
</dbReference>
<organism evidence="7 8">
    <name type="scientific">Shivajiella indica</name>
    <dbReference type="NCBI Taxonomy" id="872115"/>
    <lineage>
        <taxon>Bacteria</taxon>
        <taxon>Pseudomonadati</taxon>
        <taxon>Bacteroidota</taxon>
        <taxon>Cytophagia</taxon>
        <taxon>Cytophagales</taxon>
        <taxon>Cyclobacteriaceae</taxon>
        <taxon>Shivajiella</taxon>
    </lineage>
</organism>
<dbReference type="SUPFAM" id="SSF144091">
    <property type="entry name" value="Rhomboid-like"/>
    <property type="match status" value="1"/>
</dbReference>
<keyword evidence="3 5" id="KW-1133">Transmembrane helix</keyword>
<dbReference type="Gene3D" id="1.20.1540.10">
    <property type="entry name" value="Rhomboid-like"/>
    <property type="match status" value="1"/>
</dbReference>
<feature type="transmembrane region" description="Helical" evidence="5">
    <location>
        <begin position="81"/>
        <end position="101"/>
    </location>
</feature>
<feature type="domain" description="Peptidase S54 rhomboid" evidence="6">
    <location>
        <begin position="41"/>
        <end position="193"/>
    </location>
</feature>
<evidence type="ECO:0000256" key="5">
    <source>
        <dbReference type="SAM" id="Phobius"/>
    </source>
</evidence>
<evidence type="ECO:0000313" key="8">
    <source>
        <dbReference type="Proteomes" id="UP001597414"/>
    </source>
</evidence>
<protein>
    <submittedName>
        <fullName evidence="7">Rhomboid family intramembrane serine protease</fullName>
        <ecNumber evidence="7">3.4.21.-</ecNumber>
    </submittedName>
</protein>
<keyword evidence="7" id="KW-0378">Hydrolase</keyword>
<dbReference type="GO" id="GO:0008233">
    <property type="term" value="F:peptidase activity"/>
    <property type="evidence" value="ECO:0007669"/>
    <property type="project" value="UniProtKB-KW"/>
</dbReference>
<dbReference type="PANTHER" id="PTHR43066">
    <property type="entry name" value="RHOMBOID-RELATED PROTEIN"/>
    <property type="match status" value="1"/>
</dbReference>
<keyword evidence="4 5" id="KW-0472">Membrane</keyword>
<keyword evidence="2 5" id="KW-0812">Transmembrane</keyword>
<accession>A0ABW5BDL8</accession>
<dbReference type="InterPro" id="IPR022764">
    <property type="entry name" value="Peptidase_S54_rhomboid_dom"/>
</dbReference>
<dbReference type="Pfam" id="PF01694">
    <property type="entry name" value="Rhomboid"/>
    <property type="match status" value="1"/>
</dbReference>